<reference evidence="2" key="1">
    <citation type="journal article" date="2019" name="Curr. Biol.">
        <title>Genome Sequence of Striga asiatica Provides Insight into the Evolution of Plant Parasitism.</title>
        <authorList>
            <person name="Yoshida S."/>
            <person name="Kim S."/>
            <person name="Wafula E.K."/>
            <person name="Tanskanen J."/>
            <person name="Kim Y.M."/>
            <person name="Honaas L."/>
            <person name="Yang Z."/>
            <person name="Spallek T."/>
            <person name="Conn C.E."/>
            <person name="Ichihashi Y."/>
            <person name="Cheong K."/>
            <person name="Cui S."/>
            <person name="Der J.P."/>
            <person name="Gundlach H."/>
            <person name="Jiao Y."/>
            <person name="Hori C."/>
            <person name="Ishida J.K."/>
            <person name="Kasahara H."/>
            <person name="Kiba T."/>
            <person name="Kim M.S."/>
            <person name="Koo N."/>
            <person name="Laohavisit A."/>
            <person name="Lee Y.H."/>
            <person name="Lumba S."/>
            <person name="McCourt P."/>
            <person name="Mortimer J.C."/>
            <person name="Mutuku J.M."/>
            <person name="Nomura T."/>
            <person name="Sasaki-Sekimoto Y."/>
            <person name="Seto Y."/>
            <person name="Wang Y."/>
            <person name="Wakatake T."/>
            <person name="Sakakibara H."/>
            <person name="Demura T."/>
            <person name="Yamaguchi S."/>
            <person name="Yoneyama K."/>
            <person name="Manabe R.I."/>
            <person name="Nelson D.C."/>
            <person name="Schulman A.H."/>
            <person name="Timko M.P."/>
            <person name="dePamphilis C.W."/>
            <person name="Choi D."/>
            <person name="Shirasu K."/>
        </authorList>
    </citation>
    <scope>NUCLEOTIDE SEQUENCE [LARGE SCALE GENOMIC DNA]</scope>
    <source>
        <strain evidence="2">cv. UVA1</strain>
    </source>
</reference>
<organism evidence="1 2">
    <name type="scientific">Striga asiatica</name>
    <name type="common">Asiatic witchweed</name>
    <name type="synonym">Buchnera asiatica</name>
    <dbReference type="NCBI Taxonomy" id="4170"/>
    <lineage>
        <taxon>Eukaryota</taxon>
        <taxon>Viridiplantae</taxon>
        <taxon>Streptophyta</taxon>
        <taxon>Embryophyta</taxon>
        <taxon>Tracheophyta</taxon>
        <taxon>Spermatophyta</taxon>
        <taxon>Magnoliopsida</taxon>
        <taxon>eudicotyledons</taxon>
        <taxon>Gunneridae</taxon>
        <taxon>Pentapetalae</taxon>
        <taxon>asterids</taxon>
        <taxon>lamiids</taxon>
        <taxon>Lamiales</taxon>
        <taxon>Orobanchaceae</taxon>
        <taxon>Buchnereae</taxon>
        <taxon>Striga</taxon>
    </lineage>
</organism>
<comment type="caution">
    <text evidence="1">The sequence shown here is derived from an EMBL/GenBank/DDBJ whole genome shotgun (WGS) entry which is preliminary data.</text>
</comment>
<protein>
    <submittedName>
        <fullName evidence="1">F-box/RNI-like superfamily protein</fullName>
    </submittedName>
</protein>
<sequence>MMGHTVSSSPDHGLPKLTVINLPNRHPTLDEMWVSFTRSPGEGSHCACEVLLVLVNYDRVTSSLYDPSLRRWLPDQNFRGKIYCFIKKRYLRDRPTVRIIDIGGQLREANMVSSVLREDKFIGFVV</sequence>
<accession>A0A5A7PT46</accession>
<evidence type="ECO:0000313" key="2">
    <source>
        <dbReference type="Proteomes" id="UP000325081"/>
    </source>
</evidence>
<gene>
    <name evidence="1" type="ORF">STAS_12119</name>
</gene>
<keyword evidence="2" id="KW-1185">Reference proteome</keyword>
<proteinExistence type="predicted"/>
<evidence type="ECO:0000313" key="1">
    <source>
        <dbReference type="EMBL" id="GER35811.1"/>
    </source>
</evidence>
<dbReference type="EMBL" id="BKCP01005017">
    <property type="protein sequence ID" value="GER35811.1"/>
    <property type="molecule type" value="Genomic_DNA"/>
</dbReference>
<dbReference type="AlphaFoldDB" id="A0A5A7PT46"/>
<name>A0A5A7PT46_STRAF</name>
<dbReference type="Proteomes" id="UP000325081">
    <property type="component" value="Unassembled WGS sequence"/>
</dbReference>